<reference evidence="2" key="2">
    <citation type="submission" date="2023-06" db="EMBL/GenBank/DDBJ databases">
        <authorList>
            <consortium name="Clinical and Environmental Microbiology Branch: Whole genome sequencing antimicrobial resistance pathogens in the healthcare setting"/>
        </authorList>
    </citation>
    <scope>NUCLEOTIDE SEQUENCE</scope>
    <source>
        <strain evidence="2">Microbial</strain>
    </source>
</reference>
<sequence>MTMNQPTLISEEEALEQAYDLFLAQAADNLDVADQLLFNLQFEERGAAEVVTLGNDWQFIVGLPVSSARFSEVIIGLAPDENADIDDIFGRVLISRDPLQPMYHIIWKS</sequence>
<dbReference type="Pfam" id="PF04269">
    <property type="entry name" value="DUF440"/>
    <property type="match status" value="1"/>
</dbReference>
<dbReference type="InterPro" id="IPR007376">
    <property type="entry name" value="dsDNA_mimic_put"/>
</dbReference>
<evidence type="ECO:0000313" key="3">
    <source>
        <dbReference type="Proteomes" id="UP000195540"/>
    </source>
</evidence>
<dbReference type="InterPro" id="IPR036763">
    <property type="entry name" value="Put_dsDNA_mimic_sf"/>
</dbReference>
<dbReference type="Proteomes" id="UP001171165">
    <property type="component" value="Unassembled WGS sequence"/>
</dbReference>
<dbReference type="EMBL" id="ABKSPD020000004">
    <property type="protein sequence ID" value="EKW9775886.1"/>
    <property type="molecule type" value="Genomic_DNA"/>
</dbReference>
<dbReference type="KEGG" id="pvl:AOB99_08720"/>
<gene>
    <name evidence="1" type="ORF">AM402_11915</name>
    <name evidence="2" type="ORF">PW210_001697</name>
</gene>
<evidence type="ECO:0000313" key="1">
    <source>
        <dbReference type="EMBL" id="ARX34815.1"/>
    </source>
</evidence>
<dbReference type="PIRSF" id="PIRSF004916">
    <property type="entry name" value="UCP004916"/>
    <property type="match status" value="1"/>
</dbReference>
<evidence type="ECO:0000313" key="4">
    <source>
        <dbReference type="Proteomes" id="UP001171165"/>
    </source>
</evidence>
<dbReference type="GeneID" id="6801887"/>
<dbReference type="EMBL" id="CP021694">
    <property type="protein sequence ID" value="ARX34815.1"/>
    <property type="molecule type" value="Genomic_DNA"/>
</dbReference>
<accession>A0AAJ0WHV6</accession>
<proteinExistence type="predicted"/>
<evidence type="ECO:0000313" key="2">
    <source>
        <dbReference type="EMBL" id="EKW9775886.1"/>
    </source>
</evidence>
<dbReference type="Gene3D" id="3.10.450.140">
    <property type="entry name" value="dsDNA mimic, putative"/>
    <property type="match status" value="1"/>
</dbReference>
<dbReference type="SUPFAM" id="SSF102816">
    <property type="entry name" value="Putative dsDNA mimic"/>
    <property type="match status" value="1"/>
</dbReference>
<reference evidence="1 3" key="1">
    <citation type="submission" date="2017-05" db="EMBL/GenBank/DDBJ databases">
        <title>Whole genome sequencing of Proteus mirabilis AR_0155.</title>
        <authorList>
            <person name="Conlan S."/>
            <person name="Thomas P.J."/>
            <person name="Mullikin J."/>
            <person name="Frank K.M."/>
            <person name="Segre J.A."/>
        </authorList>
    </citation>
    <scope>NUCLEOTIDE SEQUENCE [LARGE SCALE GENOMIC DNA]</scope>
    <source>
        <strain evidence="1 3">AR_0155</strain>
    </source>
</reference>
<dbReference type="Proteomes" id="UP000195540">
    <property type="component" value="Chromosome"/>
</dbReference>
<dbReference type="NCBIfam" id="NF003469">
    <property type="entry name" value="PRK05094.1"/>
    <property type="match status" value="1"/>
</dbReference>
<name>A0AAJ0WHV6_PROMI</name>
<organism evidence="2 4">
    <name type="scientific">Proteus mirabilis</name>
    <dbReference type="NCBI Taxonomy" id="584"/>
    <lineage>
        <taxon>Bacteria</taxon>
        <taxon>Pseudomonadati</taxon>
        <taxon>Pseudomonadota</taxon>
        <taxon>Gammaproteobacteria</taxon>
        <taxon>Enterobacterales</taxon>
        <taxon>Morganellaceae</taxon>
        <taxon>Proteus</taxon>
    </lineage>
</organism>
<dbReference type="AlphaFoldDB" id="A0AAJ0WHV6"/>
<protein>
    <submittedName>
        <fullName evidence="1">DsDNA-mimic protein</fullName>
    </submittedName>
    <submittedName>
        <fullName evidence="2">YciU family protein</fullName>
    </submittedName>
</protein>
<dbReference type="RefSeq" id="WP_012367973.1">
    <property type="nucleotide sequence ID" value="NZ_ABFCQN020000051.1"/>
</dbReference>